<protein>
    <submittedName>
        <fullName evidence="16">Iron complex outermembrane recepter protein</fullName>
    </submittedName>
</protein>
<keyword evidence="13" id="KW-0732">Signal</keyword>
<sequence>MTRKTVLTILAGVSLTALANGASAQTVPDQADEQRQGLEEIVVTARRQAENLQTTPVSVSAVSEKMLARANVTQIDRITTMVPNVSIQQQSGFLGGNTAFIRGIGTQEPLLTVDSPVGIYIDGIYVGRSNAANFALVDLQRVEVLRGPQGTLFGRNTTGGAISMTTKDPSEEMGGAIKLGVANYRERQAAARFDTGKLGNTGIAATLSYQHMEHAGFTKNPFSSSRATTPGSLNSDAVWAKVKGEWGDFSATYIFDWNDLRGLPLAQQPRFISNNVRGYYTNATNGGLFLSNVSESYKKSLNLAIAGQQKVKIWGHGLTLEYHVSDALNFKSITGFRSYRANPLGTYYGPPGVFGPTTTGIKEVYPFLSLKKVEETDQVSQEFQVLGDTGQFKYVAGLYYFKEDGSTTNPSNSTFVISPTLASNTASVLQFGFKAKSYAAFGQASYRPAALDDKLELTAGVRYTKDKKEVSQTLPSIRNGKNTFNNTSFNAIVSYQFTDRVMTYARYGTGYRSGGFNTRASATQNFVFLPEKAKTVEAGIKTEFFDRRLRWNAAVFHTDYSNLQVTQFVTTAVGNSGGFTSNAKATFKGFEGELQAVPVKGLTLSSSLGYVDPKYKVFIAPNPAVPGTFFNAADQSEFPYVPKWTANASIQYEGDDVGFGRPLARLAYSYMSNRFFHANQFSGNVFYRNIRSGANKRLDGRIGLTDISLGATTVDLSFYVDNITNRHNIISGIDFGALGFAINSYAPPRRFGLDLKVSF</sequence>
<proteinExistence type="inferred from homology"/>
<keyword evidence="8 12" id="KW-0798">TonB box</keyword>
<dbReference type="RefSeq" id="WP_079650156.1">
    <property type="nucleotide sequence ID" value="NZ_FUYM01000011.1"/>
</dbReference>
<evidence type="ECO:0000313" key="17">
    <source>
        <dbReference type="Proteomes" id="UP000189818"/>
    </source>
</evidence>
<evidence type="ECO:0000256" key="11">
    <source>
        <dbReference type="PROSITE-ProRule" id="PRU01360"/>
    </source>
</evidence>
<keyword evidence="2 11" id="KW-0813">Transport</keyword>
<dbReference type="OrthoDB" id="9760333at2"/>
<dbReference type="Gene3D" id="2.40.170.20">
    <property type="entry name" value="TonB-dependent receptor, beta-barrel domain"/>
    <property type="match status" value="1"/>
</dbReference>
<feature type="chain" id="PRO_5012617397" evidence="13">
    <location>
        <begin position="20"/>
        <end position="759"/>
    </location>
</feature>
<evidence type="ECO:0000256" key="1">
    <source>
        <dbReference type="ARBA" id="ARBA00004571"/>
    </source>
</evidence>
<keyword evidence="9 11" id="KW-0472">Membrane</keyword>
<evidence type="ECO:0000256" key="2">
    <source>
        <dbReference type="ARBA" id="ARBA00022448"/>
    </source>
</evidence>
<dbReference type="Pfam" id="PF07715">
    <property type="entry name" value="Plug"/>
    <property type="match status" value="1"/>
</dbReference>
<evidence type="ECO:0000256" key="7">
    <source>
        <dbReference type="ARBA" id="ARBA00023065"/>
    </source>
</evidence>
<feature type="domain" description="TonB-dependent receptor plug" evidence="15">
    <location>
        <begin position="52"/>
        <end position="161"/>
    </location>
</feature>
<evidence type="ECO:0000256" key="4">
    <source>
        <dbReference type="ARBA" id="ARBA00022496"/>
    </source>
</evidence>
<dbReference type="Proteomes" id="UP000189818">
    <property type="component" value="Unassembled WGS sequence"/>
</dbReference>
<evidence type="ECO:0000256" key="8">
    <source>
        <dbReference type="ARBA" id="ARBA00023077"/>
    </source>
</evidence>
<dbReference type="Pfam" id="PF00593">
    <property type="entry name" value="TonB_dep_Rec_b-barrel"/>
    <property type="match status" value="1"/>
</dbReference>
<keyword evidence="10 11" id="KW-0998">Cell outer membrane</keyword>
<name>A0A1T5G176_9SPHN</name>
<keyword evidence="7" id="KW-0406">Ion transport</keyword>
<dbReference type="InterPro" id="IPR039426">
    <property type="entry name" value="TonB-dep_rcpt-like"/>
</dbReference>
<evidence type="ECO:0000259" key="14">
    <source>
        <dbReference type="Pfam" id="PF00593"/>
    </source>
</evidence>
<feature type="signal peptide" evidence="13">
    <location>
        <begin position="1"/>
        <end position="19"/>
    </location>
</feature>
<dbReference type="InterPro" id="IPR036942">
    <property type="entry name" value="Beta-barrel_TonB_sf"/>
</dbReference>
<evidence type="ECO:0000259" key="15">
    <source>
        <dbReference type="Pfam" id="PF07715"/>
    </source>
</evidence>
<comment type="similarity">
    <text evidence="11 12">Belongs to the TonB-dependent receptor family.</text>
</comment>
<dbReference type="STRING" id="439228.SAMN06295920_111151"/>
<feature type="domain" description="TonB-dependent receptor-like beta-barrel" evidence="14">
    <location>
        <begin position="274"/>
        <end position="723"/>
    </location>
</feature>
<keyword evidence="3 11" id="KW-1134">Transmembrane beta strand</keyword>
<dbReference type="AlphaFoldDB" id="A0A1T5G176"/>
<evidence type="ECO:0000256" key="10">
    <source>
        <dbReference type="ARBA" id="ARBA00023237"/>
    </source>
</evidence>
<keyword evidence="17" id="KW-1185">Reference proteome</keyword>
<dbReference type="InterPro" id="IPR000531">
    <property type="entry name" value="Beta-barrel_TonB"/>
</dbReference>
<keyword evidence="4" id="KW-0410">Iron transport</keyword>
<evidence type="ECO:0000256" key="13">
    <source>
        <dbReference type="SAM" id="SignalP"/>
    </source>
</evidence>
<evidence type="ECO:0000256" key="3">
    <source>
        <dbReference type="ARBA" id="ARBA00022452"/>
    </source>
</evidence>
<dbReference type="PROSITE" id="PS52016">
    <property type="entry name" value="TONB_DEPENDENT_REC_3"/>
    <property type="match status" value="1"/>
</dbReference>
<reference evidence="17" key="1">
    <citation type="submission" date="2017-02" db="EMBL/GenBank/DDBJ databases">
        <authorList>
            <person name="Varghese N."/>
            <person name="Submissions S."/>
        </authorList>
    </citation>
    <scope>NUCLEOTIDE SEQUENCE [LARGE SCALE GENOMIC DNA]</scope>
    <source>
        <strain evidence="17">UM2</strain>
    </source>
</reference>
<dbReference type="InterPro" id="IPR012910">
    <property type="entry name" value="Plug_dom"/>
</dbReference>
<comment type="subcellular location">
    <subcellularLocation>
        <location evidence="1 11">Cell outer membrane</location>
        <topology evidence="1 11">Multi-pass membrane protein</topology>
    </subcellularLocation>
</comment>
<dbReference type="EMBL" id="FUYM01000011">
    <property type="protein sequence ID" value="SKC02191.1"/>
    <property type="molecule type" value="Genomic_DNA"/>
</dbReference>
<keyword evidence="6" id="KW-0408">Iron</keyword>
<dbReference type="PANTHER" id="PTHR32552">
    <property type="entry name" value="FERRICHROME IRON RECEPTOR-RELATED"/>
    <property type="match status" value="1"/>
</dbReference>
<evidence type="ECO:0000256" key="6">
    <source>
        <dbReference type="ARBA" id="ARBA00023004"/>
    </source>
</evidence>
<dbReference type="SUPFAM" id="SSF56935">
    <property type="entry name" value="Porins"/>
    <property type="match status" value="1"/>
</dbReference>
<evidence type="ECO:0000256" key="5">
    <source>
        <dbReference type="ARBA" id="ARBA00022692"/>
    </source>
</evidence>
<organism evidence="16 17">
    <name type="scientific">Rhizorhabdus histidinilytica</name>
    <dbReference type="NCBI Taxonomy" id="439228"/>
    <lineage>
        <taxon>Bacteria</taxon>
        <taxon>Pseudomonadati</taxon>
        <taxon>Pseudomonadota</taxon>
        <taxon>Alphaproteobacteria</taxon>
        <taxon>Sphingomonadales</taxon>
        <taxon>Sphingomonadaceae</taxon>
        <taxon>Rhizorhabdus</taxon>
    </lineage>
</organism>
<dbReference type="GO" id="GO:0006826">
    <property type="term" value="P:iron ion transport"/>
    <property type="evidence" value="ECO:0007669"/>
    <property type="project" value="UniProtKB-KW"/>
</dbReference>
<evidence type="ECO:0000256" key="12">
    <source>
        <dbReference type="RuleBase" id="RU003357"/>
    </source>
</evidence>
<keyword evidence="5 11" id="KW-0812">Transmembrane</keyword>
<evidence type="ECO:0000256" key="9">
    <source>
        <dbReference type="ARBA" id="ARBA00023136"/>
    </source>
</evidence>
<dbReference type="GO" id="GO:0009279">
    <property type="term" value="C:cell outer membrane"/>
    <property type="evidence" value="ECO:0007669"/>
    <property type="project" value="UniProtKB-SubCell"/>
</dbReference>
<evidence type="ECO:0000313" key="16">
    <source>
        <dbReference type="EMBL" id="SKC02191.1"/>
    </source>
</evidence>
<accession>A0A1T5G176</accession>
<gene>
    <name evidence="16" type="ORF">SAMN06295920_111151</name>
</gene>
<dbReference type="PANTHER" id="PTHR32552:SF81">
    <property type="entry name" value="TONB-DEPENDENT OUTER MEMBRANE RECEPTOR"/>
    <property type="match status" value="1"/>
</dbReference>